<dbReference type="GO" id="GO:0051536">
    <property type="term" value="F:iron-sulfur cluster binding"/>
    <property type="evidence" value="ECO:0007669"/>
    <property type="project" value="UniProtKB-KW"/>
</dbReference>
<dbReference type="InterPro" id="IPR007197">
    <property type="entry name" value="rSAM"/>
</dbReference>
<name>A0A382SR49_9ZZZZ</name>
<feature type="domain" description="B12-binding" evidence="6">
    <location>
        <begin position="1"/>
        <end position="83"/>
    </location>
</feature>
<feature type="domain" description="Radical SAM core" evidence="7">
    <location>
        <begin position="130"/>
        <end position="309"/>
    </location>
</feature>
<comment type="cofactor">
    <cofactor evidence="1">
        <name>[4Fe-4S] cluster</name>
        <dbReference type="ChEBI" id="CHEBI:49883"/>
    </cofactor>
</comment>
<organism evidence="8">
    <name type="scientific">marine metagenome</name>
    <dbReference type="NCBI Taxonomy" id="408172"/>
    <lineage>
        <taxon>unclassified sequences</taxon>
        <taxon>metagenomes</taxon>
        <taxon>ecological metagenomes</taxon>
    </lineage>
</organism>
<keyword evidence="2" id="KW-0949">S-adenosyl-L-methionine</keyword>
<evidence type="ECO:0000256" key="4">
    <source>
        <dbReference type="ARBA" id="ARBA00023004"/>
    </source>
</evidence>
<dbReference type="InterPro" id="IPR006158">
    <property type="entry name" value="Cobalamin-bd"/>
</dbReference>
<feature type="non-terminal residue" evidence="8">
    <location>
        <position position="1"/>
    </location>
</feature>
<dbReference type="GO" id="GO:0003824">
    <property type="term" value="F:catalytic activity"/>
    <property type="evidence" value="ECO:0007669"/>
    <property type="project" value="InterPro"/>
</dbReference>
<dbReference type="InterPro" id="IPR051198">
    <property type="entry name" value="BchE-like"/>
</dbReference>
<evidence type="ECO:0000313" key="8">
    <source>
        <dbReference type="EMBL" id="SVD11658.1"/>
    </source>
</evidence>
<dbReference type="GO" id="GO:0046872">
    <property type="term" value="F:metal ion binding"/>
    <property type="evidence" value="ECO:0007669"/>
    <property type="project" value="UniProtKB-KW"/>
</dbReference>
<dbReference type="SMART" id="SM00729">
    <property type="entry name" value="Elp3"/>
    <property type="match status" value="1"/>
</dbReference>
<proteinExistence type="predicted"/>
<dbReference type="Gene3D" id="3.40.50.280">
    <property type="entry name" value="Cobalamin-binding domain"/>
    <property type="match status" value="1"/>
</dbReference>
<sequence>LIEGKNWDFVGVSFTTNQRKFLWELTELTDLNNVFLIGGGVHPTLDKQNTFKEFPEFDAICVGEGEMALLELCKRIDNKQNLIESPSFIFKVKDDEGKTSFKVNPTFELKHIDDLAEPDYTVFDYKRIIKDGGNVFAMMLGRGCPYKCTYCASAHLSKEYPNPQDWVRFPSIERSIRIIKNNLRLFPDTRSIIFADDTFTVRKTWVKEFCKEYKKEIALPFECNARVETISDSVCEDLKSAGCTSVDFGVESGSEWLRNNIVNRKHKNQIIINAFNTVKKHGIKGFSYNIVGMPFETPEMMKQTFELNR</sequence>
<dbReference type="InterPro" id="IPR006638">
    <property type="entry name" value="Elp3/MiaA/NifB-like_rSAM"/>
</dbReference>
<dbReference type="Gene3D" id="3.80.30.20">
    <property type="entry name" value="tm_1862 like domain"/>
    <property type="match status" value="1"/>
</dbReference>
<keyword evidence="3" id="KW-0479">Metal-binding</keyword>
<feature type="non-terminal residue" evidence="8">
    <location>
        <position position="309"/>
    </location>
</feature>
<dbReference type="SFLD" id="SFLDG01082">
    <property type="entry name" value="B12-binding_domain_containing"/>
    <property type="match status" value="1"/>
</dbReference>
<dbReference type="Pfam" id="PF04055">
    <property type="entry name" value="Radical_SAM"/>
    <property type="match status" value="1"/>
</dbReference>
<dbReference type="AlphaFoldDB" id="A0A382SR49"/>
<evidence type="ECO:0000256" key="3">
    <source>
        <dbReference type="ARBA" id="ARBA00022723"/>
    </source>
</evidence>
<dbReference type="Pfam" id="PF02310">
    <property type="entry name" value="B12-binding"/>
    <property type="match status" value="1"/>
</dbReference>
<dbReference type="SUPFAM" id="SSF102114">
    <property type="entry name" value="Radical SAM enzymes"/>
    <property type="match status" value="1"/>
</dbReference>
<dbReference type="InterPro" id="IPR058240">
    <property type="entry name" value="rSAM_sf"/>
</dbReference>
<gene>
    <name evidence="8" type="ORF">METZ01_LOCUS364512</name>
</gene>
<keyword evidence="4" id="KW-0408">Iron</keyword>
<evidence type="ECO:0000256" key="2">
    <source>
        <dbReference type="ARBA" id="ARBA00022691"/>
    </source>
</evidence>
<dbReference type="GO" id="GO:0031419">
    <property type="term" value="F:cobalamin binding"/>
    <property type="evidence" value="ECO:0007669"/>
    <property type="project" value="InterPro"/>
</dbReference>
<evidence type="ECO:0000256" key="1">
    <source>
        <dbReference type="ARBA" id="ARBA00001966"/>
    </source>
</evidence>
<evidence type="ECO:0000256" key="5">
    <source>
        <dbReference type="ARBA" id="ARBA00023014"/>
    </source>
</evidence>
<dbReference type="EMBL" id="UINC01130531">
    <property type="protein sequence ID" value="SVD11658.1"/>
    <property type="molecule type" value="Genomic_DNA"/>
</dbReference>
<dbReference type="PROSITE" id="PS51918">
    <property type="entry name" value="RADICAL_SAM"/>
    <property type="match status" value="1"/>
</dbReference>
<dbReference type="PROSITE" id="PS51332">
    <property type="entry name" value="B12_BINDING"/>
    <property type="match status" value="1"/>
</dbReference>
<accession>A0A382SR49</accession>
<evidence type="ECO:0000259" key="7">
    <source>
        <dbReference type="PROSITE" id="PS51918"/>
    </source>
</evidence>
<keyword evidence="5" id="KW-0411">Iron-sulfur</keyword>
<dbReference type="SFLD" id="SFLDS00029">
    <property type="entry name" value="Radical_SAM"/>
    <property type="match status" value="1"/>
</dbReference>
<dbReference type="PANTHER" id="PTHR43409">
    <property type="entry name" value="ANAEROBIC MAGNESIUM-PROTOPORPHYRIN IX MONOMETHYL ESTER CYCLASE-RELATED"/>
    <property type="match status" value="1"/>
</dbReference>
<protein>
    <submittedName>
        <fullName evidence="8">Uncharacterized protein</fullName>
    </submittedName>
</protein>
<evidence type="ECO:0000259" key="6">
    <source>
        <dbReference type="PROSITE" id="PS51332"/>
    </source>
</evidence>
<reference evidence="8" key="1">
    <citation type="submission" date="2018-05" db="EMBL/GenBank/DDBJ databases">
        <authorList>
            <person name="Lanie J.A."/>
            <person name="Ng W.-L."/>
            <person name="Kazmierczak K.M."/>
            <person name="Andrzejewski T.M."/>
            <person name="Davidsen T.M."/>
            <person name="Wayne K.J."/>
            <person name="Tettelin H."/>
            <person name="Glass J.I."/>
            <person name="Rusch D."/>
            <person name="Podicherti R."/>
            <person name="Tsui H.-C.T."/>
            <person name="Winkler M.E."/>
        </authorList>
    </citation>
    <scope>NUCLEOTIDE SEQUENCE</scope>
</reference>
<dbReference type="InterPro" id="IPR023404">
    <property type="entry name" value="rSAM_horseshoe"/>
</dbReference>